<protein>
    <recommendedName>
        <fullName evidence="2">DUF305 domain-containing protein</fullName>
    </recommendedName>
</protein>
<gene>
    <name evidence="3" type="ORF">Y900_002675</name>
</gene>
<feature type="domain" description="DUF305" evidence="2">
    <location>
        <begin position="61"/>
        <end position="197"/>
    </location>
</feature>
<dbReference type="eggNOG" id="COG3544">
    <property type="taxonomic scope" value="Bacteria"/>
</dbReference>
<reference evidence="3" key="1">
    <citation type="submission" date="2014-05" db="EMBL/GenBank/DDBJ databases">
        <title>Genome sequence of Mycobacterium aromaticivorans strain JS19b1T (= DSM 45407T).</title>
        <authorList>
            <person name="Kwak Y."/>
            <person name="Park G.-S."/>
            <person name="Li Q.X."/>
            <person name="Lee S.-E."/>
            <person name="Shin J.-H."/>
        </authorList>
    </citation>
    <scope>NUCLEOTIDE SEQUENCE [LARGE SCALE GENOMIC DNA]</scope>
    <source>
        <strain evidence="3">JS19b1</strain>
    </source>
</reference>
<dbReference type="InterPro" id="IPR005183">
    <property type="entry name" value="DUF305_CopM-like"/>
</dbReference>
<feature type="signal peptide" evidence="1">
    <location>
        <begin position="1"/>
        <end position="41"/>
    </location>
</feature>
<dbReference type="PANTHER" id="PTHR36933">
    <property type="entry name" value="SLL0788 PROTEIN"/>
    <property type="match status" value="1"/>
</dbReference>
<dbReference type="AlphaFoldDB" id="A0A064CC15"/>
<dbReference type="EMBL" id="JALN02000001">
    <property type="protein sequence ID" value="KDE97870.1"/>
    <property type="molecule type" value="Genomic_DNA"/>
</dbReference>
<dbReference type="STRING" id="1440774.Y900_002675"/>
<keyword evidence="4" id="KW-1185">Reference proteome</keyword>
<keyword evidence="1" id="KW-0732">Signal</keyword>
<organism evidence="3 4">
    <name type="scientific">Mycolicibacterium aromaticivorans JS19b1 = JCM 16368</name>
    <dbReference type="NCBI Taxonomy" id="1440774"/>
    <lineage>
        <taxon>Bacteria</taxon>
        <taxon>Bacillati</taxon>
        <taxon>Actinomycetota</taxon>
        <taxon>Actinomycetes</taxon>
        <taxon>Mycobacteriales</taxon>
        <taxon>Mycobacteriaceae</taxon>
        <taxon>Mycolicibacterium</taxon>
    </lineage>
</organism>
<accession>A0A064CC15</accession>
<evidence type="ECO:0000313" key="4">
    <source>
        <dbReference type="Proteomes" id="UP000022835"/>
    </source>
</evidence>
<dbReference type="Proteomes" id="UP000022835">
    <property type="component" value="Unassembled WGS sequence"/>
</dbReference>
<proteinExistence type="predicted"/>
<sequence length="200" mass="21509">MLSRGYPQWRKENDMRRQFVTTSAGALLAFGVLAGCSPQQAATPQASPTQPPGYEEHNDADVSFAQQMIPLEQQAVAMSEALLAKPGVDRDVSDIARAIHENDRPEVVQLQQWLKDWGAPAPGAAEQASGTHTAAIQDAEPALAARLYLEQMIANRERALALSKTEVDKGTYRATVAVAGGGEATQERQITTMKTLLGSP</sequence>
<dbReference type="InterPro" id="IPR012347">
    <property type="entry name" value="Ferritin-like"/>
</dbReference>
<feature type="chain" id="PRO_5001623314" description="DUF305 domain-containing protein" evidence="1">
    <location>
        <begin position="42"/>
        <end position="200"/>
    </location>
</feature>
<evidence type="ECO:0000259" key="2">
    <source>
        <dbReference type="Pfam" id="PF03713"/>
    </source>
</evidence>
<evidence type="ECO:0000256" key="1">
    <source>
        <dbReference type="SAM" id="SignalP"/>
    </source>
</evidence>
<name>A0A064CC15_9MYCO</name>
<evidence type="ECO:0000313" key="3">
    <source>
        <dbReference type="EMBL" id="KDE97870.1"/>
    </source>
</evidence>
<dbReference type="Pfam" id="PF03713">
    <property type="entry name" value="DUF305"/>
    <property type="match status" value="1"/>
</dbReference>
<dbReference type="Gene3D" id="1.20.1260.10">
    <property type="match status" value="1"/>
</dbReference>
<dbReference type="PANTHER" id="PTHR36933:SF1">
    <property type="entry name" value="SLL0788 PROTEIN"/>
    <property type="match status" value="1"/>
</dbReference>
<comment type="caution">
    <text evidence="3">The sequence shown here is derived from an EMBL/GenBank/DDBJ whole genome shotgun (WGS) entry which is preliminary data.</text>
</comment>